<feature type="site" description="Lowers pKa of active site Tyr" evidence="6">
    <location>
        <position position="70"/>
    </location>
</feature>
<proteinExistence type="inferred from homology"/>
<dbReference type="GO" id="GO:0016616">
    <property type="term" value="F:oxidoreductase activity, acting on the CH-OH group of donors, NAD or NADP as acceptor"/>
    <property type="evidence" value="ECO:0007669"/>
    <property type="project" value="UniProtKB-ARBA"/>
</dbReference>
<protein>
    <submittedName>
        <fullName evidence="8">Aldo/keto reductase</fullName>
    </submittedName>
</protein>
<dbReference type="PIRSF" id="PIRSF000097">
    <property type="entry name" value="AKR"/>
    <property type="match status" value="1"/>
</dbReference>
<dbReference type="AlphaFoldDB" id="A0A2A4Z3A3"/>
<evidence type="ECO:0000256" key="3">
    <source>
        <dbReference type="ARBA" id="ARBA00023002"/>
    </source>
</evidence>
<dbReference type="Gene3D" id="3.20.20.100">
    <property type="entry name" value="NADP-dependent oxidoreductase domain"/>
    <property type="match status" value="1"/>
</dbReference>
<evidence type="ECO:0000256" key="6">
    <source>
        <dbReference type="PIRSR" id="PIRSR000097-3"/>
    </source>
</evidence>
<reference evidence="8" key="2">
    <citation type="journal article" date="2018" name="ISME J.">
        <title>A dynamic microbial community with high functional redundancy inhabits the cold, oxic subseafloor aquifer.</title>
        <authorList>
            <person name="Tully B.J."/>
            <person name="Wheat C.G."/>
            <person name="Glazer B.T."/>
            <person name="Huber J.A."/>
        </authorList>
    </citation>
    <scope>NUCLEOTIDE SEQUENCE</scope>
    <source>
        <strain evidence="8">NORP83</strain>
    </source>
</reference>
<evidence type="ECO:0000256" key="1">
    <source>
        <dbReference type="ARBA" id="ARBA00007905"/>
    </source>
</evidence>
<feature type="active site" description="Proton donor" evidence="4">
    <location>
        <position position="45"/>
    </location>
</feature>
<evidence type="ECO:0000256" key="5">
    <source>
        <dbReference type="PIRSR" id="PIRSR000097-2"/>
    </source>
</evidence>
<feature type="domain" description="NADP-dependent oxidoreductase" evidence="7">
    <location>
        <begin position="12"/>
        <end position="256"/>
    </location>
</feature>
<dbReference type="PROSITE" id="PS00798">
    <property type="entry name" value="ALDOKETO_REDUCTASE_1"/>
    <property type="match status" value="1"/>
</dbReference>
<name>A0A2A4Z3A3_9PROT</name>
<gene>
    <name evidence="8" type="ORF">COB13_08755</name>
</gene>
<dbReference type="InterPro" id="IPR018170">
    <property type="entry name" value="Aldo/ket_reductase_CS"/>
</dbReference>
<dbReference type="PANTHER" id="PTHR43827:SF3">
    <property type="entry name" value="NADP-DEPENDENT OXIDOREDUCTASE DOMAIN-CONTAINING PROTEIN"/>
    <property type="match status" value="1"/>
</dbReference>
<comment type="caution">
    <text evidence="8">The sequence shown here is derived from an EMBL/GenBank/DDBJ whole genome shotgun (WGS) entry which is preliminary data.</text>
</comment>
<dbReference type="EMBL" id="NVUS01000009">
    <property type="protein sequence ID" value="PCJ01038.1"/>
    <property type="molecule type" value="Genomic_DNA"/>
</dbReference>
<dbReference type="PROSITE" id="PS00062">
    <property type="entry name" value="ALDOKETO_REDUCTASE_2"/>
    <property type="match status" value="1"/>
</dbReference>
<keyword evidence="2" id="KW-0521">NADP</keyword>
<keyword evidence="3" id="KW-0560">Oxidoreductase</keyword>
<evidence type="ECO:0000256" key="4">
    <source>
        <dbReference type="PIRSR" id="PIRSR000097-1"/>
    </source>
</evidence>
<evidence type="ECO:0000313" key="8">
    <source>
        <dbReference type="EMBL" id="PCJ01038.1"/>
    </source>
</evidence>
<dbReference type="Pfam" id="PF00248">
    <property type="entry name" value="Aldo_ket_red"/>
    <property type="match status" value="1"/>
</dbReference>
<dbReference type="InterPro" id="IPR036812">
    <property type="entry name" value="NAD(P)_OxRdtase_dom_sf"/>
</dbReference>
<accession>A0A2A4Z3A3</accession>
<dbReference type="InterPro" id="IPR023210">
    <property type="entry name" value="NADP_OxRdtase_dom"/>
</dbReference>
<dbReference type="InterPro" id="IPR020471">
    <property type="entry name" value="AKR"/>
</dbReference>
<evidence type="ECO:0000256" key="2">
    <source>
        <dbReference type="ARBA" id="ARBA00022857"/>
    </source>
</evidence>
<comment type="similarity">
    <text evidence="1">Belongs to the aldo/keto reductase family.</text>
</comment>
<organism evidence="8">
    <name type="scientific">OCS116 cluster bacterium</name>
    <dbReference type="NCBI Taxonomy" id="2030921"/>
    <lineage>
        <taxon>Bacteria</taxon>
        <taxon>Pseudomonadati</taxon>
        <taxon>Pseudomonadota</taxon>
        <taxon>Alphaproteobacteria</taxon>
        <taxon>OCS116 cluster</taxon>
    </lineage>
</organism>
<reference key="1">
    <citation type="submission" date="2017-08" db="EMBL/GenBank/DDBJ databases">
        <title>A dynamic microbial community with high functional redundancy inhabits the cold, oxic subseafloor aquifer.</title>
        <authorList>
            <person name="Tully B.J."/>
            <person name="Wheat C.G."/>
            <person name="Glazer B.T."/>
            <person name="Huber J.A."/>
        </authorList>
    </citation>
    <scope>NUCLEOTIDE SEQUENCE [LARGE SCALE GENOMIC DNA]</scope>
</reference>
<evidence type="ECO:0000259" key="7">
    <source>
        <dbReference type="Pfam" id="PF00248"/>
    </source>
</evidence>
<dbReference type="PRINTS" id="PR00069">
    <property type="entry name" value="ALDKETRDTASE"/>
</dbReference>
<dbReference type="SUPFAM" id="SSF51430">
    <property type="entry name" value="NAD(P)-linked oxidoreductase"/>
    <property type="match status" value="1"/>
</dbReference>
<feature type="binding site" evidence="5">
    <location>
        <position position="102"/>
    </location>
    <ligand>
        <name>substrate</name>
    </ligand>
</feature>
<dbReference type="PANTHER" id="PTHR43827">
    <property type="entry name" value="2,5-DIKETO-D-GLUCONIC ACID REDUCTASE"/>
    <property type="match status" value="1"/>
</dbReference>
<sequence>MTEKTINGIPQIGFGSGGFKGDDCYNVVGWALAAGYRHIDTAQRYKNEAEVGRAIANSGIARDEIFITTKIHEIHYGVGELLRATEQSLEKLGGPVDLLLLHWPSTKGVEAAEQYIGELCQIFDDGLAKRIGLSNFTIDLLDEAKQVFGTRKIAANQCEIHAYMQNSKLTAHCKSLDIPMIAFCPMGRGMLADEPILAEIGKNHRANATQIALAYLLNLGHIVIPSSSSRQRIIANFAARNIELNADEMQQIKALDRGLRVATIDWDIGWDEKTNIERLARFVK</sequence>